<feature type="compositionally biased region" description="Polar residues" evidence="1">
    <location>
        <begin position="383"/>
        <end position="394"/>
    </location>
</feature>
<organism evidence="3 4">
    <name type="scientific">Blattamonas nauphoetae</name>
    <dbReference type="NCBI Taxonomy" id="2049346"/>
    <lineage>
        <taxon>Eukaryota</taxon>
        <taxon>Metamonada</taxon>
        <taxon>Preaxostyla</taxon>
        <taxon>Oxymonadida</taxon>
        <taxon>Blattamonas</taxon>
    </lineage>
</organism>
<keyword evidence="3" id="KW-0966">Cell projection</keyword>
<evidence type="ECO:0000256" key="1">
    <source>
        <dbReference type="SAM" id="MobiDB-lite"/>
    </source>
</evidence>
<dbReference type="InterPro" id="IPR057887">
    <property type="entry name" value="IQUB_helical"/>
</dbReference>
<evidence type="ECO:0000313" key="3">
    <source>
        <dbReference type="EMBL" id="KAK2956004.1"/>
    </source>
</evidence>
<comment type="caution">
    <text evidence="3">The sequence shown here is derived from an EMBL/GenBank/DDBJ whole genome shotgun (WGS) entry which is preliminary data.</text>
</comment>
<feature type="compositionally biased region" description="Low complexity" evidence="1">
    <location>
        <begin position="457"/>
        <end position="477"/>
    </location>
</feature>
<dbReference type="SMART" id="SM00015">
    <property type="entry name" value="IQ"/>
    <property type="match status" value="1"/>
</dbReference>
<keyword evidence="3" id="KW-0969">Cilium</keyword>
<reference evidence="3 4" key="1">
    <citation type="journal article" date="2022" name="bioRxiv">
        <title>Genomics of Preaxostyla Flagellates Illuminates Evolutionary Transitions and the Path Towards Mitochondrial Loss.</title>
        <authorList>
            <person name="Novak L.V.F."/>
            <person name="Treitli S.C."/>
            <person name="Pyrih J."/>
            <person name="Halakuc P."/>
            <person name="Pipaliya S.V."/>
            <person name="Vacek V."/>
            <person name="Brzon O."/>
            <person name="Soukal P."/>
            <person name="Eme L."/>
            <person name="Dacks J.B."/>
            <person name="Karnkowska A."/>
            <person name="Elias M."/>
            <person name="Hampl V."/>
        </authorList>
    </citation>
    <scope>NUCLEOTIDE SEQUENCE [LARGE SCALE GENOMIC DNA]</scope>
    <source>
        <strain evidence="3">NAU3</strain>
        <tissue evidence="3">Gut</tissue>
    </source>
</reference>
<dbReference type="Pfam" id="PF00612">
    <property type="entry name" value="IQ"/>
    <property type="match status" value="1"/>
</dbReference>
<evidence type="ECO:0000313" key="4">
    <source>
        <dbReference type="Proteomes" id="UP001281761"/>
    </source>
</evidence>
<sequence length="804" mass="91922">MANAEFLSTEYDDMVRPHIVIEYDITPPARNEGGFVNKKSGIVYKNASTQTIPKSRANQATKATRDAQTIHYTTHSSQTRRETGTQMPKPGVAIFEDGDRIMIPQEYFTADQWEALLQETALKIQRWTRGYLARKRLKEMKEEEKQRKLEVVQKSTVQSKEEDVQKIREMERRTHPTTKADFDILYAELQAWMQQETERINSLGLSEEERLAALAVLLSHETRIIQTIDRMKLDAKQENKEYKINSMLEKMSQPKEIRLRDNKDGAQLAQIHTPSTTRARELADLYKALKLTGLTIDERLDILLLVKNTIKEFDCMLTRELVDLIDREGDLLNRGRPEKTLKGLRERICQLFLQFIETPEFNPEAERFLKVPKDVMIRPNTKIFGQQHAQTSQKTTERKKAQPRIVKQATPQQRKTPARQAKKEREEAREGQGDEEYAEERKVAERSVAPTVQDSQTGTEAETADAGTGEEGTNTQQEETRPAQEQEDAGTGEEGTQVEQGEGEADGESGTLPEKADIVFFSDEWENKEIQQTGNEFVAHQPESEMVKEEDIVKFEQGELDEIVKQHAEEKEAADKEADEIAQAKAERQEKGEGEFQSFEEPADEGEQTQQEEEGAETRQEEGGMEEVDELAEVDENEAEEEKGDEDGKREQSRSGSSQEYPLDPDKPEIVFFTDEWNHEEILVTGEGFVTANAENEMVNEEEVMMFDDEDLDNIMAQQAAEKVAEEKEQKEIEQIKEERRQRGEGEFQTFEEAAEAEDEDEGETHEEGDAVHEEDAIQEEDEGGIDEVGEVDEGEDWGEEGED</sequence>
<feature type="compositionally biased region" description="Basic and acidic residues" evidence="1">
    <location>
        <begin position="558"/>
        <end position="576"/>
    </location>
</feature>
<feature type="compositionally biased region" description="Acidic residues" evidence="1">
    <location>
        <begin position="753"/>
        <end position="765"/>
    </location>
</feature>
<dbReference type="PANTHER" id="PTHR21074:SF0">
    <property type="entry name" value="IQ AND UBIQUITIN-LIKE DOMAIN-CONTAINING PROTEIN"/>
    <property type="match status" value="1"/>
</dbReference>
<dbReference type="Pfam" id="PF25805">
    <property type="entry name" value="IQUB"/>
    <property type="match status" value="1"/>
</dbReference>
<feature type="region of interest" description="Disordered" evidence="1">
    <location>
        <begin position="383"/>
        <end position="518"/>
    </location>
</feature>
<feature type="compositionally biased region" description="Basic and acidic residues" evidence="1">
    <location>
        <begin position="585"/>
        <end position="594"/>
    </location>
</feature>
<keyword evidence="4" id="KW-1185">Reference proteome</keyword>
<name>A0ABQ9XWZ4_9EUKA</name>
<dbReference type="Proteomes" id="UP001281761">
    <property type="component" value="Unassembled WGS sequence"/>
</dbReference>
<feature type="compositionally biased region" description="Acidic residues" evidence="1">
    <location>
        <begin position="777"/>
        <end position="804"/>
    </location>
</feature>
<dbReference type="PANTHER" id="PTHR21074">
    <property type="entry name" value="IQ AND UBIQUITIN-LIKE DOMAIN-CONTAINING PROTEIN"/>
    <property type="match status" value="1"/>
</dbReference>
<feature type="compositionally biased region" description="Basic and acidic residues" evidence="1">
    <location>
        <begin position="726"/>
        <end position="746"/>
    </location>
</feature>
<feature type="compositionally biased region" description="Acidic residues" evidence="1">
    <location>
        <begin position="601"/>
        <end position="615"/>
    </location>
</feature>
<feature type="compositionally biased region" description="Basic and acidic residues" evidence="1">
    <location>
        <begin position="766"/>
        <end position="776"/>
    </location>
</feature>
<dbReference type="InterPro" id="IPR037695">
    <property type="entry name" value="IQUB"/>
</dbReference>
<dbReference type="Gene3D" id="1.20.5.190">
    <property type="match status" value="1"/>
</dbReference>
<feature type="region of interest" description="Disordered" evidence="1">
    <location>
        <begin position="726"/>
        <end position="804"/>
    </location>
</feature>
<accession>A0ABQ9XWZ4</accession>
<proteinExistence type="predicted"/>
<protein>
    <submittedName>
        <fullName evidence="3">Flagellar associated protein</fullName>
    </submittedName>
</protein>
<feature type="compositionally biased region" description="Acidic residues" evidence="1">
    <location>
        <begin position="623"/>
        <end position="645"/>
    </location>
</feature>
<feature type="region of interest" description="Disordered" evidence="1">
    <location>
        <begin position="558"/>
        <end position="668"/>
    </location>
</feature>
<dbReference type="EMBL" id="JARBJD010000060">
    <property type="protein sequence ID" value="KAK2956004.1"/>
    <property type="molecule type" value="Genomic_DNA"/>
</dbReference>
<evidence type="ECO:0000259" key="2">
    <source>
        <dbReference type="Pfam" id="PF25805"/>
    </source>
</evidence>
<feature type="compositionally biased region" description="Basic and acidic residues" evidence="1">
    <location>
        <begin position="421"/>
        <end position="432"/>
    </location>
</feature>
<dbReference type="PROSITE" id="PS50096">
    <property type="entry name" value="IQ"/>
    <property type="match status" value="1"/>
</dbReference>
<feature type="domain" description="IQ motif and ubiquitin-like" evidence="2">
    <location>
        <begin position="237"/>
        <end position="375"/>
    </location>
</feature>
<keyword evidence="3" id="KW-0282">Flagellum</keyword>
<gene>
    <name evidence="3" type="ORF">BLNAU_8980</name>
</gene>
<dbReference type="InterPro" id="IPR000048">
    <property type="entry name" value="IQ_motif_EF-hand-BS"/>
</dbReference>